<keyword evidence="5" id="KW-0560">Oxidoreductase</keyword>
<evidence type="ECO:0000256" key="1">
    <source>
        <dbReference type="ARBA" id="ARBA00001974"/>
    </source>
</evidence>
<dbReference type="Proteomes" id="UP001379235">
    <property type="component" value="Unassembled WGS sequence"/>
</dbReference>
<evidence type="ECO:0000256" key="5">
    <source>
        <dbReference type="ARBA" id="ARBA00023002"/>
    </source>
</evidence>
<dbReference type="InterPro" id="IPR009075">
    <property type="entry name" value="AcylCo_DH/oxidase_C"/>
</dbReference>
<feature type="domain" description="Acyl-CoA dehydrogenase/oxidase C-terminal" evidence="6">
    <location>
        <begin position="222"/>
        <end position="371"/>
    </location>
</feature>
<dbReference type="RefSeq" id="WP_339965423.1">
    <property type="nucleotide sequence ID" value="NZ_JBBHJY010000002.1"/>
</dbReference>
<feature type="domain" description="Acyl-CoA dehydrogenase/oxidase N-terminal" evidence="7">
    <location>
        <begin position="7"/>
        <end position="117"/>
    </location>
</feature>
<evidence type="ECO:0000256" key="2">
    <source>
        <dbReference type="ARBA" id="ARBA00009347"/>
    </source>
</evidence>
<dbReference type="SUPFAM" id="SSF47203">
    <property type="entry name" value="Acyl-CoA dehydrogenase C-terminal domain-like"/>
    <property type="match status" value="1"/>
</dbReference>
<evidence type="ECO:0000256" key="4">
    <source>
        <dbReference type="ARBA" id="ARBA00022827"/>
    </source>
</evidence>
<dbReference type="EMBL" id="JBBHJY010000002">
    <property type="protein sequence ID" value="MEJ6009384.1"/>
    <property type="molecule type" value="Genomic_DNA"/>
</dbReference>
<gene>
    <name evidence="8" type="ORF">WG900_05575</name>
</gene>
<evidence type="ECO:0000313" key="8">
    <source>
        <dbReference type="EMBL" id="MEJ6009384.1"/>
    </source>
</evidence>
<dbReference type="Gene3D" id="1.20.140.10">
    <property type="entry name" value="Butyryl-CoA Dehydrogenase, subunit A, domain 3"/>
    <property type="match status" value="1"/>
</dbReference>
<dbReference type="PANTHER" id="PTHR43884">
    <property type="entry name" value="ACYL-COA DEHYDROGENASE"/>
    <property type="match status" value="1"/>
</dbReference>
<organism evidence="8 9">
    <name type="scientific">Novosphingobium aquae</name>
    <dbReference type="NCBI Taxonomy" id="3133435"/>
    <lineage>
        <taxon>Bacteria</taxon>
        <taxon>Pseudomonadati</taxon>
        <taxon>Pseudomonadota</taxon>
        <taxon>Alphaproteobacteria</taxon>
        <taxon>Sphingomonadales</taxon>
        <taxon>Sphingomonadaceae</taxon>
        <taxon>Novosphingobium</taxon>
    </lineage>
</organism>
<dbReference type="SUPFAM" id="SSF56645">
    <property type="entry name" value="Acyl-CoA dehydrogenase NM domain-like"/>
    <property type="match status" value="1"/>
</dbReference>
<keyword evidence="9" id="KW-1185">Reference proteome</keyword>
<comment type="cofactor">
    <cofactor evidence="1">
        <name>FAD</name>
        <dbReference type="ChEBI" id="CHEBI:57692"/>
    </cofactor>
</comment>
<dbReference type="CDD" id="cd00567">
    <property type="entry name" value="ACAD"/>
    <property type="match status" value="1"/>
</dbReference>
<dbReference type="PANTHER" id="PTHR43884:SF20">
    <property type="entry name" value="ACYL-COA DEHYDROGENASE FADE28"/>
    <property type="match status" value="1"/>
</dbReference>
<dbReference type="Pfam" id="PF00441">
    <property type="entry name" value="Acyl-CoA_dh_1"/>
    <property type="match status" value="1"/>
</dbReference>
<proteinExistence type="inferred from homology"/>
<accession>A0ABU8S7A6</accession>
<reference evidence="8 9" key="1">
    <citation type="submission" date="2024-03" db="EMBL/GenBank/DDBJ databases">
        <authorList>
            <person name="Jo J.-H."/>
        </authorList>
    </citation>
    <scope>NUCLEOTIDE SEQUENCE [LARGE SCALE GENOMIC DNA]</scope>
    <source>
        <strain evidence="8 9">AS3R-12</strain>
    </source>
</reference>
<sequence length="381" mass="39795">MDFTFDTEQQMLCDSVARFLQNEYDFDARMKLVAAAGGGSAAIWQKFAENGWIAASCPEEFGGFGGSVIDTAIICEQFGRGLVIEPWLGSAVLGLQTLLASDDAEAKTALLPRLCDGSQRIAVAWSETAARGVPNVVATTSKGEGDILRLHGTKTLVLGGVGADAYLVSVRLAGSIDARDGIALCIVEAGAPGLSISPTLLHDGSLAATITLDGANARLLQGDGLRALEAGLGYATCALCAELVGAMERAIEITADYLRTRKQFGVTIGSFQSLQHRMADMVAELELARSMLFVALASQENDEAETRVATLAGAKALITGAARSICAQAIQLHGGIGMTEECAIGHYFKRAVVADALLGGRIVQERICTASLLGELAEAAE</sequence>
<dbReference type="InterPro" id="IPR037069">
    <property type="entry name" value="AcylCoA_DH/ox_N_sf"/>
</dbReference>
<dbReference type="Pfam" id="PF02771">
    <property type="entry name" value="Acyl-CoA_dh_N"/>
    <property type="match status" value="1"/>
</dbReference>
<dbReference type="InterPro" id="IPR046373">
    <property type="entry name" value="Acyl-CoA_Oxase/DH_mid-dom_sf"/>
</dbReference>
<name>A0ABU8S7A6_9SPHN</name>
<comment type="similarity">
    <text evidence="2">Belongs to the acyl-CoA dehydrogenase family.</text>
</comment>
<evidence type="ECO:0000256" key="3">
    <source>
        <dbReference type="ARBA" id="ARBA00022630"/>
    </source>
</evidence>
<keyword evidence="4" id="KW-0274">FAD</keyword>
<protein>
    <submittedName>
        <fullName evidence="8">Acyl-CoA dehydrogenase family protein</fullName>
    </submittedName>
</protein>
<keyword evidence="3" id="KW-0285">Flavoprotein</keyword>
<dbReference type="Gene3D" id="2.40.110.10">
    <property type="entry name" value="Butyryl-CoA Dehydrogenase, subunit A, domain 2"/>
    <property type="match status" value="1"/>
</dbReference>
<comment type="caution">
    <text evidence="8">The sequence shown here is derived from an EMBL/GenBank/DDBJ whole genome shotgun (WGS) entry which is preliminary data.</text>
</comment>
<evidence type="ECO:0000313" key="9">
    <source>
        <dbReference type="Proteomes" id="UP001379235"/>
    </source>
</evidence>
<dbReference type="InterPro" id="IPR009100">
    <property type="entry name" value="AcylCoA_DH/oxidase_NM_dom_sf"/>
</dbReference>
<dbReference type="Gene3D" id="1.10.540.10">
    <property type="entry name" value="Acyl-CoA dehydrogenase/oxidase, N-terminal domain"/>
    <property type="match status" value="1"/>
</dbReference>
<evidence type="ECO:0000259" key="7">
    <source>
        <dbReference type="Pfam" id="PF02771"/>
    </source>
</evidence>
<dbReference type="InterPro" id="IPR013786">
    <property type="entry name" value="AcylCoA_DH/ox_N"/>
</dbReference>
<evidence type="ECO:0000259" key="6">
    <source>
        <dbReference type="Pfam" id="PF00441"/>
    </source>
</evidence>
<dbReference type="InterPro" id="IPR036250">
    <property type="entry name" value="AcylCo_DH-like_C"/>
</dbReference>